<evidence type="ECO:0000259" key="7">
    <source>
        <dbReference type="PROSITE" id="PS50850"/>
    </source>
</evidence>
<proteinExistence type="predicted"/>
<dbReference type="GO" id="GO:0046943">
    <property type="term" value="F:carboxylic acid transmembrane transporter activity"/>
    <property type="evidence" value="ECO:0007669"/>
    <property type="project" value="TreeGrafter"/>
</dbReference>
<feature type="region of interest" description="Disordered" evidence="5">
    <location>
        <begin position="1"/>
        <end position="25"/>
    </location>
</feature>
<dbReference type="GO" id="GO:0005886">
    <property type="term" value="C:plasma membrane"/>
    <property type="evidence" value="ECO:0007669"/>
    <property type="project" value="TreeGrafter"/>
</dbReference>
<dbReference type="PANTHER" id="PTHR23508">
    <property type="entry name" value="CARBOXYLIC ACID TRANSPORTER PROTEIN HOMOLOG"/>
    <property type="match status" value="1"/>
</dbReference>
<protein>
    <recommendedName>
        <fullName evidence="7">Major facilitator superfamily (MFS) profile domain-containing protein</fullName>
    </recommendedName>
</protein>
<evidence type="ECO:0000256" key="4">
    <source>
        <dbReference type="ARBA" id="ARBA00023136"/>
    </source>
</evidence>
<keyword evidence="4 6" id="KW-0472">Membrane</keyword>
<dbReference type="PANTHER" id="PTHR23508:SF10">
    <property type="entry name" value="CARBOXYLIC ACID TRANSPORTER PROTEIN HOMOLOG"/>
    <property type="match status" value="1"/>
</dbReference>
<evidence type="ECO:0000256" key="5">
    <source>
        <dbReference type="SAM" id="MobiDB-lite"/>
    </source>
</evidence>
<evidence type="ECO:0000256" key="2">
    <source>
        <dbReference type="ARBA" id="ARBA00022692"/>
    </source>
</evidence>
<dbReference type="PROSITE" id="PS00217">
    <property type="entry name" value="SUGAR_TRANSPORT_2"/>
    <property type="match status" value="1"/>
</dbReference>
<evidence type="ECO:0000313" key="8">
    <source>
        <dbReference type="EMBL" id="OWJ77159.1"/>
    </source>
</evidence>
<gene>
    <name evidence="8" type="ORF">CDV49_12145</name>
</gene>
<feature type="transmembrane region" description="Helical" evidence="6">
    <location>
        <begin position="114"/>
        <end position="132"/>
    </location>
</feature>
<dbReference type="Pfam" id="PF07690">
    <property type="entry name" value="MFS_1"/>
    <property type="match status" value="1"/>
</dbReference>
<dbReference type="InterPro" id="IPR036259">
    <property type="entry name" value="MFS_trans_sf"/>
</dbReference>
<comment type="subcellular location">
    <subcellularLocation>
        <location evidence="1">Membrane</location>
        <topology evidence="1">Multi-pass membrane protein</topology>
    </subcellularLocation>
</comment>
<evidence type="ECO:0000256" key="3">
    <source>
        <dbReference type="ARBA" id="ARBA00022989"/>
    </source>
</evidence>
<reference evidence="8 9" key="1">
    <citation type="submission" date="2016-12" db="EMBL/GenBank/DDBJ databases">
        <title>Comparison of Traditional DNA-DNA Hybridization with In Silico Genomic Analysis.</title>
        <authorList>
            <person name="Nicholson A.C."/>
            <person name="Humrighouse B.W."/>
            <person name="Graziano J."/>
            <person name="Lasker B."/>
            <person name="Whitney A.M."/>
            <person name="Mcquiston J.R."/>
        </authorList>
    </citation>
    <scope>NUCLEOTIDE SEQUENCE [LARGE SCALE GENOMIC DNA]</scope>
    <source>
        <strain evidence="8 9">H2240</strain>
    </source>
</reference>
<dbReference type="InterPro" id="IPR020846">
    <property type="entry name" value="MFS_dom"/>
</dbReference>
<feature type="transmembrane region" description="Helical" evidence="6">
    <location>
        <begin position="204"/>
        <end position="223"/>
    </location>
</feature>
<evidence type="ECO:0000256" key="6">
    <source>
        <dbReference type="SAM" id="Phobius"/>
    </source>
</evidence>
<feature type="transmembrane region" description="Helical" evidence="6">
    <location>
        <begin position="138"/>
        <end position="159"/>
    </location>
</feature>
<dbReference type="Gene3D" id="1.20.1250.20">
    <property type="entry name" value="MFS general substrate transporter like domains"/>
    <property type="match status" value="1"/>
</dbReference>
<dbReference type="InterPro" id="IPR005829">
    <property type="entry name" value="Sugar_transporter_CS"/>
</dbReference>
<dbReference type="EMBL" id="NIPW01000023">
    <property type="protein sequence ID" value="OWJ77159.1"/>
    <property type="molecule type" value="Genomic_DNA"/>
</dbReference>
<dbReference type="OrthoDB" id="9784658at2"/>
<feature type="transmembrane region" description="Helical" evidence="6">
    <location>
        <begin position="46"/>
        <end position="64"/>
    </location>
</feature>
<accession>A0A212AAJ3</accession>
<feature type="transmembrane region" description="Helical" evidence="6">
    <location>
        <begin position="84"/>
        <end position="102"/>
    </location>
</feature>
<dbReference type="Proteomes" id="UP000196878">
    <property type="component" value="Unassembled WGS sequence"/>
</dbReference>
<feature type="transmembrane region" description="Helical" evidence="6">
    <location>
        <begin position="171"/>
        <end position="192"/>
    </location>
</feature>
<sequence length="292" mass="31470">MWHFHLMDAGARRQRRRNGSGGPREGGHCMTLLDAIRSGPMRPAQIRIVLICVLLAMIDGYEVVAVPFSMPAIARIWALPNAQVGYLLSAGIFGMAIGAIAISPLADRIGRRRHILLCLSLITLTMAASGFARSFWQLVAIRAVAGVFIGAMISSLNIIVSEYASDRRRGLVMGLYGVGLPLGSALAGFAIAPLLEAYGWHAPFFFGAALTGVMALVVLTMLPESIDFLVQRRPEGALEAYNRIAERMGHPTAAVCRHAPATPKWRSVPGCAQSFPATSWRAPSCSGWAMRC</sequence>
<dbReference type="SUPFAM" id="SSF103473">
    <property type="entry name" value="MFS general substrate transporter"/>
    <property type="match status" value="1"/>
</dbReference>
<name>A0A212AAJ3_9RHOB</name>
<dbReference type="PROSITE" id="PS50850">
    <property type="entry name" value="MFS"/>
    <property type="match status" value="1"/>
</dbReference>
<keyword evidence="9" id="KW-1185">Reference proteome</keyword>
<feature type="domain" description="Major facilitator superfamily (MFS) profile" evidence="7">
    <location>
        <begin position="48"/>
        <end position="292"/>
    </location>
</feature>
<organism evidence="8 9">
    <name type="scientific">Haematobacter genomosp. 1</name>
    <dbReference type="NCBI Taxonomy" id="366618"/>
    <lineage>
        <taxon>Bacteria</taxon>
        <taxon>Pseudomonadati</taxon>
        <taxon>Pseudomonadota</taxon>
        <taxon>Alphaproteobacteria</taxon>
        <taxon>Rhodobacterales</taxon>
        <taxon>Paracoccaceae</taxon>
        <taxon>Haematobacter</taxon>
    </lineage>
</organism>
<comment type="caution">
    <text evidence="8">The sequence shown here is derived from an EMBL/GenBank/DDBJ whole genome shotgun (WGS) entry which is preliminary data.</text>
</comment>
<keyword evidence="2 6" id="KW-0812">Transmembrane</keyword>
<evidence type="ECO:0000313" key="9">
    <source>
        <dbReference type="Proteomes" id="UP000196878"/>
    </source>
</evidence>
<keyword evidence="3 6" id="KW-1133">Transmembrane helix</keyword>
<dbReference type="AlphaFoldDB" id="A0A212AAJ3"/>
<dbReference type="InterPro" id="IPR011701">
    <property type="entry name" value="MFS"/>
</dbReference>
<evidence type="ECO:0000256" key="1">
    <source>
        <dbReference type="ARBA" id="ARBA00004141"/>
    </source>
</evidence>